<name>A0ACB7IVK7_PLECO</name>
<dbReference type="Proteomes" id="UP000824881">
    <property type="component" value="Unassembled WGS sequence"/>
</dbReference>
<accession>A0ACB7IVK7</accession>
<proteinExistence type="predicted"/>
<evidence type="ECO:0000313" key="1">
    <source>
        <dbReference type="EMBL" id="KAG9221548.1"/>
    </source>
</evidence>
<sequence length="777" mass="86556">MPSSTLEILASMRKLTTTGICTDRTSIKVTICTHDPHNQAPLVFPLAAGLLVVGLIHDPHNQAHLVSPPVAGLLVVALIPDPPRLVFLLQWSQMIANKAYLGMDKLNNATANLRYYLLPTDNATLYRKVTRLYGVNIRNAPEHNLHQWLDPSSREFKRALYDAIFYYAPRMAKGERLKVCISTLEMDEAAWKYGHHAQIMLDGTFGVCSSCMLLFISLAVDEEGKGVPLAFFLFSAPTGNRATHAGYNTDILEELLRKWKARLDNQSSTHAIFTPFVSITDTDTKERAALLRIWPNMCLLLCKFHLRQCWTNKRKNVLGASAGGNEFWREHIVQRCRTLEIRLIESIDHQSALALIEIERQFVNHLLPQAEAKKAAQGSLDFLNYLTTTWMPISLWQSWSQWGRLTAAAVMKIPVEGVIPTTNHLESFNCILKRRHIPEWLHSGHRLRFDTLIHLLVTQILPSIFSTRKANREYTKWLSLRFGNSITHTSGSINLERAQHLQSQSSKAQAWWASDSRRDSQAANILRSGNIINMSRDIDGNTICANCYSTSGVGSYIVKISRSGFGSCSCLDFQSRGGAWQEPVFIFPTTLSEAQNLLSHATPNDSPWLANVIPPIAASIVSNLELLQSLANDHTIIGSIGEAESIGSDLPDAVSSSETDGGFTSSGTQLHAIEHQVHCKIEHSIHQLLPGLHGLSILAEEARIPDTEETHEFLAVLQDLCQHFGVISNPATDGNLPPQTNAGGYSHWQTNHAHPQATLLPPSPERKQKRKKSHGTM</sequence>
<dbReference type="EMBL" id="WQMT02000006">
    <property type="protein sequence ID" value="KAG9221548.1"/>
    <property type="molecule type" value="Genomic_DNA"/>
</dbReference>
<organism evidence="1 2">
    <name type="scientific">Pleurotus cornucopiae</name>
    <name type="common">Cornucopia mushroom</name>
    <dbReference type="NCBI Taxonomy" id="5321"/>
    <lineage>
        <taxon>Eukaryota</taxon>
        <taxon>Fungi</taxon>
        <taxon>Dikarya</taxon>
        <taxon>Basidiomycota</taxon>
        <taxon>Agaricomycotina</taxon>
        <taxon>Agaricomycetes</taxon>
        <taxon>Agaricomycetidae</taxon>
        <taxon>Agaricales</taxon>
        <taxon>Pleurotineae</taxon>
        <taxon>Pleurotaceae</taxon>
        <taxon>Pleurotus</taxon>
    </lineage>
</organism>
<evidence type="ECO:0000313" key="2">
    <source>
        <dbReference type="Proteomes" id="UP000824881"/>
    </source>
</evidence>
<keyword evidence="2" id="KW-1185">Reference proteome</keyword>
<comment type="caution">
    <text evidence="1">The sequence shown here is derived from an EMBL/GenBank/DDBJ whole genome shotgun (WGS) entry which is preliminary data.</text>
</comment>
<gene>
    <name evidence="1" type="ORF">CCMSSC00406_0009371</name>
</gene>
<reference evidence="1 2" key="1">
    <citation type="journal article" date="2021" name="Appl. Environ. Microbiol.">
        <title>Genetic linkage and physical mapping for an oyster mushroom Pleurotus cornucopiae and QTL analysis for the trait cap color.</title>
        <authorList>
            <person name="Zhang Y."/>
            <person name="Gao W."/>
            <person name="Sonnenberg A."/>
            <person name="Chen Q."/>
            <person name="Zhang J."/>
            <person name="Huang C."/>
        </authorList>
    </citation>
    <scope>NUCLEOTIDE SEQUENCE [LARGE SCALE GENOMIC DNA]</scope>
    <source>
        <strain evidence="1">CCMSSC00406</strain>
    </source>
</reference>
<protein>
    <submittedName>
        <fullName evidence="1">Uncharacterized protein</fullName>
    </submittedName>
</protein>